<evidence type="ECO:0000256" key="3">
    <source>
        <dbReference type="ARBA" id="ARBA00022927"/>
    </source>
</evidence>
<feature type="transmembrane region" description="Helical" evidence="7">
    <location>
        <begin position="201"/>
        <end position="218"/>
    </location>
</feature>
<evidence type="ECO:0000256" key="2">
    <source>
        <dbReference type="ARBA" id="ARBA00022692"/>
    </source>
</evidence>
<feature type="compositionally biased region" description="Basic and acidic residues" evidence="8">
    <location>
        <begin position="321"/>
        <end position="331"/>
    </location>
</feature>
<proteinExistence type="inferred from homology"/>
<feature type="compositionally biased region" description="Polar residues" evidence="8">
    <location>
        <begin position="292"/>
        <end position="302"/>
    </location>
</feature>
<organism evidence="9 10">
    <name type="scientific">Corynebacterium suicordis DSM 45110</name>
    <dbReference type="NCBI Taxonomy" id="1121369"/>
    <lineage>
        <taxon>Bacteria</taxon>
        <taxon>Bacillati</taxon>
        <taxon>Actinomycetota</taxon>
        <taxon>Actinomycetes</taxon>
        <taxon>Mycobacteriales</taxon>
        <taxon>Corynebacteriaceae</taxon>
        <taxon>Corynebacterium</taxon>
    </lineage>
</organism>
<keyword evidence="2 7" id="KW-0812">Transmembrane</keyword>
<dbReference type="PROSITE" id="PS01218">
    <property type="entry name" value="TATC"/>
    <property type="match status" value="1"/>
</dbReference>
<keyword evidence="7" id="KW-0813">Transport</keyword>
<feature type="transmembrane region" description="Helical" evidence="7">
    <location>
        <begin position="224"/>
        <end position="244"/>
    </location>
</feature>
<comment type="function">
    <text evidence="7">Part of the twin-arginine translocation (Tat) system that transports large folded proteins containing a characteristic twin-arginine motif in their signal peptide across membranes. Together with TatB, TatC is part of a receptor directly interacting with Tat signal peptides.</text>
</comment>
<keyword evidence="10" id="KW-1185">Reference proteome</keyword>
<dbReference type="EMBL" id="JADKMY010000001">
    <property type="protein sequence ID" value="MBF4553638.1"/>
    <property type="molecule type" value="Genomic_DNA"/>
</dbReference>
<comment type="similarity">
    <text evidence="7">Belongs to the TatC family.</text>
</comment>
<evidence type="ECO:0000313" key="10">
    <source>
        <dbReference type="Proteomes" id="UP000635902"/>
    </source>
</evidence>
<dbReference type="InterPro" id="IPR002033">
    <property type="entry name" value="TatC"/>
</dbReference>
<gene>
    <name evidence="7 9" type="primary">tatC</name>
    <name evidence="9" type="ORF">IRY30_06030</name>
</gene>
<dbReference type="PANTHER" id="PTHR30371:SF0">
    <property type="entry name" value="SEC-INDEPENDENT PROTEIN TRANSLOCASE PROTEIN TATC, CHLOROPLASTIC-RELATED"/>
    <property type="match status" value="1"/>
</dbReference>
<dbReference type="Proteomes" id="UP000635902">
    <property type="component" value="Unassembled WGS sequence"/>
</dbReference>
<evidence type="ECO:0000256" key="5">
    <source>
        <dbReference type="ARBA" id="ARBA00023010"/>
    </source>
</evidence>
<evidence type="ECO:0000256" key="1">
    <source>
        <dbReference type="ARBA" id="ARBA00004141"/>
    </source>
</evidence>
<keyword evidence="5 7" id="KW-0811">Translocation</keyword>
<comment type="caution">
    <text evidence="9">The sequence shown here is derived from an EMBL/GenBank/DDBJ whole genome shotgun (WGS) entry which is preliminary data.</text>
</comment>
<comment type="subunit">
    <text evidence="7">The Tat system comprises two distinct complexes: a TatABC complex, containing multiple copies of TatA, TatB and TatC subunits, and a separate TatA complex, containing only TatA subunits. Substrates initially bind to the TatABC complex, which probably triggers association of the separate TatA complex to form the active translocon.</text>
</comment>
<dbReference type="InterPro" id="IPR019820">
    <property type="entry name" value="Sec-indep_translocase_CS"/>
</dbReference>
<dbReference type="PRINTS" id="PR01840">
    <property type="entry name" value="TATCFAMILY"/>
</dbReference>
<dbReference type="PANTHER" id="PTHR30371">
    <property type="entry name" value="SEC-INDEPENDENT PROTEIN TRANSLOCASE PROTEIN TATC"/>
    <property type="match status" value="1"/>
</dbReference>
<keyword evidence="3 7" id="KW-0653">Protein transport</keyword>
<reference evidence="9 10" key="1">
    <citation type="submission" date="2020-10" db="EMBL/GenBank/DDBJ databases">
        <title>Novel species in genus Corynebacterium.</title>
        <authorList>
            <person name="Zhang G."/>
        </authorList>
    </citation>
    <scope>NUCLEOTIDE SEQUENCE [LARGE SCALE GENOMIC DNA]</scope>
    <source>
        <strain evidence="9 10">DSM 45110</strain>
    </source>
</reference>
<feature type="transmembrane region" description="Helical" evidence="7">
    <location>
        <begin position="116"/>
        <end position="142"/>
    </location>
</feature>
<dbReference type="NCBIfam" id="TIGR00945">
    <property type="entry name" value="tatC"/>
    <property type="match status" value="1"/>
</dbReference>
<feature type="region of interest" description="Disordered" evidence="8">
    <location>
        <begin position="292"/>
        <end position="356"/>
    </location>
</feature>
<keyword evidence="4 7" id="KW-1133">Transmembrane helix</keyword>
<keyword evidence="7" id="KW-1003">Cell membrane</keyword>
<keyword evidence="6 7" id="KW-0472">Membrane</keyword>
<dbReference type="Pfam" id="PF00902">
    <property type="entry name" value="TatC"/>
    <property type="match status" value="1"/>
</dbReference>
<sequence>MSIVAHIEELRRRVFIALLGILAGTVLGYIWYGTAVGPIPSLGDILREPYCSLPPEMRFGSNDGECKLLATTPFEMFLLRLKVGSLAGLVFSSPVWLGQIWGFVTPGLKKNERRWALGVSFAASFLFVAGAIMAYFVLSVGLEFLLGIGDEAQIAALNGTEYFGFAISLLLIFGVSFEVPLLTVLLNAAGIISYKDLNEKRRYIIAFLFVFAAVITPGQEPISMVFLAVALCLLMEIATQIARVNDKRRAAKKREEWMDLDDSESSTIEEAMPLGEADPVLDAASAVTASSISPTDGLSNQFGEPVTATPAPRSSSGARPMQEDVYGRRTGLDLQNSQNPNNPGNSTGHDYFDDVL</sequence>
<evidence type="ECO:0000256" key="6">
    <source>
        <dbReference type="ARBA" id="ARBA00023136"/>
    </source>
</evidence>
<accession>A0ABR9ZJM7</accession>
<protein>
    <recommendedName>
        <fullName evidence="7">Sec-independent protein translocase protein TatC</fullName>
    </recommendedName>
</protein>
<feature type="transmembrane region" description="Helical" evidence="7">
    <location>
        <begin position="162"/>
        <end position="189"/>
    </location>
</feature>
<feature type="transmembrane region" description="Helical" evidence="7">
    <location>
        <begin position="12"/>
        <end position="32"/>
    </location>
</feature>
<evidence type="ECO:0000313" key="9">
    <source>
        <dbReference type="EMBL" id="MBF4553638.1"/>
    </source>
</evidence>
<comment type="subcellular location">
    <subcellularLocation>
        <location evidence="7">Cell membrane</location>
        <topology evidence="7">Multi-pass membrane protein</topology>
    </subcellularLocation>
    <subcellularLocation>
        <location evidence="1">Membrane</location>
        <topology evidence="1">Multi-pass membrane protein</topology>
    </subcellularLocation>
</comment>
<feature type="transmembrane region" description="Helical" evidence="7">
    <location>
        <begin position="83"/>
        <end position="104"/>
    </location>
</feature>
<evidence type="ECO:0000256" key="8">
    <source>
        <dbReference type="SAM" id="MobiDB-lite"/>
    </source>
</evidence>
<dbReference type="HAMAP" id="MF_00902">
    <property type="entry name" value="TatC"/>
    <property type="match status" value="1"/>
</dbReference>
<evidence type="ECO:0000256" key="7">
    <source>
        <dbReference type="HAMAP-Rule" id="MF_00902"/>
    </source>
</evidence>
<evidence type="ECO:0000256" key="4">
    <source>
        <dbReference type="ARBA" id="ARBA00022989"/>
    </source>
</evidence>
<feature type="compositionally biased region" description="Low complexity" evidence="8">
    <location>
        <begin position="335"/>
        <end position="348"/>
    </location>
</feature>
<name>A0ABR9ZJM7_9CORY</name>